<dbReference type="PANTHER" id="PTHR33602">
    <property type="entry name" value="REGULATORY PROTEIN RECX FAMILY PROTEIN"/>
    <property type="match status" value="1"/>
</dbReference>
<evidence type="ECO:0000256" key="1">
    <source>
        <dbReference type="ARBA" id="ARBA00004496"/>
    </source>
</evidence>
<evidence type="ECO:0000259" key="6">
    <source>
        <dbReference type="Pfam" id="PF21981"/>
    </source>
</evidence>
<evidence type="ECO:0000256" key="2">
    <source>
        <dbReference type="ARBA" id="ARBA00009695"/>
    </source>
</evidence>
<feature type="domain" description="RecX third three-helical" evidence="6">
    <location>
        <begin position="62"/>
        <end position="103"/>
    </location>
</feature>
<dbReference type="GO" id="GO:0005737">
    <property type="term" value="C:cytoplasm"/>
    <property type="evidence" value="ECO:0007669"/>
    <property type="project" value="UniProtKB-SubCell"/>
</dbReference>
<reference evidence="7 8" key="1">
    <citation type="submission" date="2020-08" db="EMBL/GenBank/DDBJ databases">
        <title>Genomic Encyclopedia of Type Strains, Phase IV (KMG-IV): sequencing the most valuable type-strain genomes for metagenomic binning, comparative biology and taxonomic classification.</title>
        <authorList>
            <person name="Goeker M."/>
        </authorList>
    </citation>
    <scope>NUCLEOTIDE SEQUENCE [LARGE SCALE GENOMIC DNA]</scope>
    <source>
        <strain evidence="7 8">DSM 26723</strain>
    </source>
</reference>
<evidence type="ECO:0000259" key="5">
    <source>
        <dbReference type="Pfam" id="PF02631"/>
    </source>
</evidence>
<evidence type="ECO:0000313" key="8">
    <source>
        <dbReference type="Proteomes" id="UP000588068"/>
    </source>
</evidence>
<dbReference type="InterPro" id="IPR053925">
    <property type="entry name" value="RecX_HTH_3rd"/>
</dbReference>
<dbReference type="Pfam" id="PF02631">
    <property type="entry name" value="RecX_HTH2"/>
    <property type="match status" value="1"/>
</dbReference>
<gene>
    <name evidence="7" type="ORF">HNQ60_003833</name>
</gene>
<dbReference type="Gene3D" id="1.10.10.10">
    <property type="entry name" value="Winged helix-like DNA-binding domain superfamily/Winged helix DNA-binding domain"/>
    <property type="match status" value="2"/>
</dbReference>
<dbReference type="EMBL" id="JACHHZ010000004">
    <property type="protein sequence ID" value="MBB6094946.1"/>
    <property type="molecule type" value="Genomic_DNA"/>
</dbReference>
<evidence type="ECO:0000313" key="7">
    <source>
        <dbReference type="EMBL" id="MBB6094946.1"/>
    </source>
</evidence>
<dbReference type="InterPro" id="IPR036388">
    <property type="entry name" value="WH-like_DNA-bd_sf"/>
</dbReference>
<accession>A0A841HQ03</accession>
<protein>
    <recommendedName>
        <fullName evidence="3">Regulatory protein RecX</fullName>
    </recommendedName>
</protein>
<organism evidence="7 8">
    <name type="scientific">Povalibacter uvarum</name>
    <dbReference type="NCBI Taxonomy" id="732238"/>
    <lineage>
        <taxon>Bacteria</taxon>
        <taxon>Pseudomonadati</taxon>
        <taxon>Pseudomonadota</taxon>
        <taxon>Gammaproteobacteria</taxon>
        <taxon>Steroidobacterales</taxon>
        <taxon>Steroidobacteraceae</taxon>
        <taxon>Povalibacter</taxon>
    </lineage>
</organism>
<sequence>MLTRLTAKRLVSDDRFVTSFVHHHAQRGQGPIRIRAELRQQGIADEAIDAALENTNTDWGLQAQSVRQRKFGAALPAGMAERAKQARFLQYRGFSSDQIRAALKADVESWSLPE</sequence>
<dbReference type="Pfam" id="PF21981">
    <property type="entry name" value="RecX_HTH3"/>
    <property type="match status" value="1"/>
</dbReference>
<comment type="caution">
    <text evidence="7">The sequence shown here is derived from an EMBL/GenBank/DDBJ whole genome shotgun (WGS) entry which is preliminary data.</text>
</comment>
<comment type="similarity">
    <text evidence="2">Belongs to the RecX family.</text>
</comment>
<dbReference type="InterPro" id="IPR003783">
    <property type="entry name" value="Regulatory_RecX"/>
</dbReference>
<evidence type="ECO:0000256" key="3">
    <source>
        <dbReference type="ARBA" id="ARBA00018111"/>
    </source>
</evidence>
<name>A0A841HQ03_9GAMM</name>
<dbReference type="InterPro" id="IPR053924">
    <property type="entry name" value="RecX_HTH_2nd"/>
</dbReference>
<evidence type="ECO:0000256" key="4">
    <source>
        <dbReference type="ARBA" id="ARBA00022490"/>
    </source>
</evidence>
<dbReference type="GO" id="GO:0006282">
    <property type="term" value="P:regulation of DNA repair"/>
    <property type="evidence" value="ECO:0007669"/>
    <property type="project" value="InterPro"/>
</dbReference>
<keyword evidence="4" id="KW-0963">Cytoplasm</keyword>
<dbReference type="Proteomes" id="UP000588068">
    <property type="component" value="Unassembled WGS sequence"/>
</dbReference>
<comment type="subcellular location">
    <subcellularLocation>
        <location evidence="1">Cytoplasm</location>
    </subcellularLocation>
</comment>
<keyword evidence="8" id="KW-1185">Reference proteome</keyword>
<dbReference type="AlphaFoldDB" id="A0A841HQ03"/>
<proteinExistence type="inferred from homology"/>
<dbReference type="PANTHER" id="PTHR33602:SF1">
    <property type="entry name" value="REGULATORY PROTEIN RECX FAMILY PROTEIN"/>
    <property type="match status" value="1"/>
</dbReference>
<feature type="domain" description="RecX second three-helical" evidence="5">
    <location>
        <begin position="12"/>
        <end position="52"/>
    </location>
</feature>